<dbReference type="EMBL" id="NILF01000017">
    <property type="protein sequence ID" value="TWL42867.1"/>
    <property type="molecule type" value="Genomic_DNA"/>
</dbReference>
<reference evidence="1 3" key="1">
    <citation type="journal article" date="2016" name="Front. Microbiol.">
        <title>High-Level Heat Resistance of Spores of Bacillus amyloliquefaciens and Bacillus licheniformis Results from the Presence of a spoVA Operon in a Tn1546 Transposon.</title>
        <authorList>
            <person name="Berendsen E.M."/>
            <person name="Koning R.A."/>
            <person name="Boekhorst J."/>
            <person name="de Jong A."/>
            <person name="Kuipers O.P."/>
            <person name="Wells-Bennik M.H."/>
        </authorList>
    </citation>
    <scope>NUCLEOTIDE SEQUENCE [LARGE SCALE GENOMIC DNA]</scope>
    <source>
        <strain evidence="1 3">B4121</strain>
    </source>
</reference>
<gene>
    <name evidence="1" type="ORF">B4121_3668</name>
    <name evidence="2" type="ORF">CHCC15381_1969</name>
</gene>
<dbReference type="Proteomes" id="UP000185604">
    <property type="component" value="Unassembled WGS sequence"/>
</dbReference>
<protein>
    <submittedName>
        <fullName evidence="1">Uncharacterized protein</fullName>
    </submittedName>
</protein>
<dbReference type="AlphaFoldDB" id="A0A6I7U3Z0"/>
<evidence type="ECO:0000313" key="2">
    <source>
        <dbReference type="EMBL" id="TWL42867.1"/>
    </source>
</evidence>
<organism evidence="1 3">
    <name type="scientific">Bacillus paralicheniformis</name>
    <dbReference type="NCBI Taxonomy" id="1648923"/>
    <lineage>
        <taxon>Bacteria</taxon>
        <taxon>Bacillati</taxon>
        <taxon>Bacillota</taxon>
        <taxon>Bacilli</taxon>
        <taxon>Bacillales</taxon>
        <taxon>Bacillaceae</taxon>
        <taxon>Bacillus</taxon>
    </lineage>
</organism>
<evidence type="ECO:0000313" key="1">
    <source>
        <dbReference type="EMBL" id="OLF89275.1"/>
    </source>
</evidence>
<dbReference type="Proteomes" id="UP000429980">
    <property type="component" value="Unassembled WGS sequence"/>
</dbReference>
<proteinExistence type="predicted"/>
<name>A0A6I7U3Z0_9BACI</name>
<sequence>MREKEGGEIRQKDYKDIIKWKRGFHLLFQAEKRGPLD</sequence>
<accession>A0A6I7U3Z0</accession>
<reference evidence="2 4" key="2">
    <citation type="submission" date="2019-06" db="EMBL/GenBank/DDBJ databases">
        <title>Genome sequence analysis of &gt;100 Bacillus licheniformis strains suggests intrinsic resistance to this species.</title>
        <authorList>
            <person name="Wels M."/>
            <person name="Siezen R.J."/>
            <person name="Johansen E."/>
            <person name="Stuer-Lauridsen B."/>
            <person name="Bjerre K."/>
            <person name="Nielsen B.K.K."/>
        </authorList>
    </citation>
    <scope>NUCLEOTIDE SEQUENCE [LARGE SCALE GENOMIC DNA]</scope>
    <source>
        <strain evidence="2 4">BAC-15381</strain>
    </source>
</reference>
<evidence type="ECO:0000313" key="4">
    <source>
        <dbReference type="Proteomes" id="UP000429980"/>
    </source>
</evidence>
<evidence type="ECO:0000313" key="3">
    <source>
        <dbReference type="Proteomes" id="UP000185604"/>
    </source>
</evidence>
<dbReference type="EMBL" id="LKPO01000022">
    <property type="protein sequence ID" value="OLF89275.1"/>
    <property type="molecule type" value="Genomic_DNA"/>
</dbReference>
<keyword evidence="4" id="KW-1185">Reference proteome</keyword>
<comment type="caution">
    <text evidence="1">The sequence shown here is derived from an EMBL/GenBank/DDBJ whole genome shotgun (WGS) entry which is preliminary data.</text>
</comment>